<dbReference type="InterPro" id="IPR002327">
    <property type="entry name" value="Cyt_c_1A/1B"/>
</dbReference>
<dbReference type="EMBL" id="PJQL01000978">
    <property type="protein sequence ID" value="RCH91373.1"/>
    <property type="molecule type" value="Genomic_DNA"/>
</dbReference>
<keyword evidence="7" id="KW-0679">Respiratory chain</keyword>
<keyword evidence="9" id="KW-0378">Hydrolase</keyword>
<dbReference type="GO" id="GO:0009055">
    <property type="term" value="F:electron transfer activity"/>
    <property type="evidence" value="ECO:0007669"/>
    <property type="project" value="InterPro"/>
</dbReference>
<dbReference type="Gene3D" id="2.40.160.210">
    <property type="entry name" value="Acyl-CoA thioesterase, double hotdog domain"/>
    <property type="match status" value="1"/>
</dbReference>
<dbReference type="GO" id="GO:0005782">
    <property type="term" value="C:peroxisomal matrix"/>
    <property type="evidence" value="ECO:0007669"/>
    <property type="project" value="TreeGrafter"/>
</dbReference>
<evidence type="ECO:0000256" key="3">
    <source>
        <dbReference type="ARBA" id="ARBA00006538"/>
    </source>
</evidence>
<dbReference type="InterPro" id="IPR029069">
    <property type="entry name" value="HotDog_dom_sf"/>
</dbReference>
<keyword evidence="10" id="KW-0249">Electron transport</keyword>
<dbReference type="AlphaFoldDB" id="A0A367JN63"/>
<dbReference type="InterPro" id="IPR042171">
    <property type="entry name" value="Acyl-CoA_hotdog"/>
</dbReference>
<protein>
    <recommendedName>
        <fullName evidence="14">Cytochrome c domain-containing protein</fullName>
    </recommendedName>
</protein>
<organism evidence="15 16">
    <name type="scientific">Rhizopus azygosporus</name>
    <name type="common">Rhizopus microsporus var. azygosporus</name>
    <dbReference type="NCBI Taxonomy" id="86630"/>
    <lineage>
        <taxon>Eukaryota</taxon>
        <taxon>Fungi</taxon>
        <taxon>Fungi incertae sedis</taxon>
        <taxon>Mucoromycota</taxon>
        <taxon>Mucoromycotina</taxon>
        <taxon>Mucoromycetes</taxon>
        <taxon>Mucorales</taxon>
        <taxon>Mucorineae</taxon>
        <taxon>Rhizopodaceae</taxon>
        <taxon>Rhizopus</taxon>
    </lineage>
</organism>
<evidence type="ECO:0000256" key="4">
    <source>
        <dbReference type="ARBA" id="ARBA00011881"/>
    </source>
</evidence>
<dbReference type="GO" id="GO:0005758">
    <property type="term" value="C:mitochondrial intermembrane space"/>
    <property type="evidence" value="ECO:0007669"/>
    <property type="project" value="UniProtKB-SubCell"/>
</dbReference>
<dbReference type="Gene3D" id="1.10.760.10">
    <property type="entry name" value="Cytochrome c-like domain"/>
    <property type="match status" value="1"/>
</dbReference>
<dbReference type="InterPro" id="IPR009056">
    <property type="entry name" value="Cyt_c-like_dom"/>
</dbReference>
<keyword evidence="5" id="KW-0813">Transport</keyword>
<evidence type="ECO:0000259" key="14">
    <source>
        <dbReference type="PROSITE" id="PS51007"/>
    </source>
</evidence>
<reference evidence="15 16" key="1">
    <citation type="journal article" date="2018" name="G3 (Bethesda)">
        <title>Phylogenetic and Phylogenomic Definition of Rhizopus Species.</title>
        <authorList>
            <person name="Gryganskyi A.P."/>
            <person name="Golan J."/>
            <person name="Dolatabadi S."/>
            <person name="Mondo S."/>
            <person name="Robb S."/>
            <person name="Idnurm A."/>
            <person name="Muszewska A."/>
            <person name="Steczkiewicz K."/>
            <person name="Masonjones S."/>
            <person name="Liao H.L."/>
            <person name="Gajdeczka M.T."/>
            <person name="Anike F."/>
            <person name="Vuek A."/>
            <person name="Anishchenko I.M."/>
            <person name="Voigt K."/>
            <person name="de Hoog G.S."/>
            <person name="Smith M.E."/>
            <person name="Heitman J."/>
            <person name="Vilgalys R."/>
            <person name="Stajich J.E."/>
        </authorList>
    </citation>
    <scope>NUCLEOTIDE SEQUENCE [LARGE SCALE GENOMIC DNA]</scope>
    <source>
        <strain evidence="15 16">CBS 357.93</strain>
    </source>
</reference>
<dbReference type="InterPro" id="IPR025652">
    <property type="entry name" value="TesB_C"/>
</dbReference>
<dbReference type="GO" id="GO:0046872">
    <property type="term" value="F:metal ion binding"/>
    <property type="evidence" value="ECO:0007669"/>
    <property type="project" value="UniProtKB-KW"/>
</dbReference>
<dbReference type="GO" id="GO:0047617">
    <property type="term" value="F:fatty acyl-CoA hydrolase activity"/>
    <property type="evidence" value="ECO:0007669"/>
    <property type="project" value="InterPro"/>
</dbReference>
<sequence length="399" mass="44782">MASKAYTNVFSLGEQKLTAEHDLDYGQKMERAIDVQLIDTNLYMSKELHLPLGARGVFGGQIVAQALKAAWDTVPDNFFVHSLHSYFILACSVESPVIYGVQRIRDGRSFCTRIVKATQKGKAIFTCICSFAKPEEGYVLNHQTEMPDVPSPESLPTDIEVYRNAYRSTHNPPRRFLKRLENRIKDAGVIEYVNVTIDSTEDVVSGNTKPRRRDQRWFRTRGKLTDDMKLHACSIAFASDAAFLNTATVAHGLTFSSKAIGMMTSLDHSIWFHAPARADDWLLYDKHSPRTNGGRGVAFGRIYSRDGTLIVTTAQEGVVRLSKEEQEKRLKEIEKEAKMVQNNPINGHKLFKARCSQCHAVEENGTNKQGPNFHGIFGRKTGQVPGDPYTVANLERDIS</sequence>
<comment type="similarity">
    <text evidence="2">Belongs to the cytochrome c family.</text>
</comment>
<keyword evidence="8 13" id="KW-0479">Metal-binding</keyword>
<evidence type="ECO:0000256" key="8">
    <source>
        <dbReference type="ARBA" id="ARBA00022723"/>
    </source>
</evidence>
<dbReference type="PANTHER" id="PTHR11066">
    <property type="entry name" value="ACYL-COA THIOESTERASE"/>
    <property type="match status" value="1"/>
</dbReference>
<comment type="similarity">
    <text evidence="3">Belongs to the C/M/P thioester hydrolase family.</text>
</comment>
<evidence type="ECO:0000256" key="13">
    <source>
        <dbReference type="PROSITE-ProRule" id="PRU00433"/>
    </source>
</evidence>
<dbReference type="InterPro" id="IPR003703">
    <property type="entry name" value="Acyl_CoA_thio"/>
</dbReference>
<evidence type="ECO:0000256" key="10">
    <source>
        <dbReference type="ARBA" id="ARBA00022982"/>
    </source>
</evidence>
<dbReference type="PANTHER" id="PTHR11066:SF34">
    <property type="entry name" value="ACYL-COENZYME A THIOESTERASE 8"/>
    <property type="match status" value="1"/>
</dbReference>
<evidence type="ECO:0000256" key="2">
    <source>
        <dbReference type="ARBA" id="ARBA00006488"/>
    </source>
</evidence>
<keyword evidence="6 13" id="KW-0349">Heme</keyword>
<comment type="subunit">
    <text evidence="4">Homotetramer.</text>
</comment>
<evidence type="ECO:0000313" key="15">
    <source>
        <dbReference type="EMBL" id="RCH91373.1"/>
    </source>
</evidence>
<feature type="domain" description="Cytochrome c" evidence="14">
    <location>
        <begin position="342"/>
        <end position="399"/>
    </location>
</feature>
<dbReference type="PRINTS" id="PR00604">
    <property type="entry name" value="CYTCHRMECIAB"/>
</dbReference>
<evidence type="ECO:0000256" key="1">
    <source>
        <dbReference type="ARBA" id="ARBA00004569"/>
    </source>
</evidence>
<dbReference type="SUPFAM" id="SSF46626">
    <property type="entry name" value="Cytochrome c"/>
    <property type="match status" value="1"/>
</dbReference>
<dbReference type="GO" id="GO:0006637">
    <property type="term" value="P:acyl-CoA metabolic process"/>
    <property type="evidence" value="ECO:0007669"/>
    <property type="project" value="InterPro"/>
</dbReference>
<dbReference type="CDD" id="cd03445">
    <property type="entry name" value="Thioesterase_II_repeat2"/>
    <property type="match status" value="1"/>
</dbReference>
<dbReference type="Proteomes" id="UP000252139">
    <property type="component" value="Unassembled WGS sequence"/>
</dbReference>
<dbReference type="PROSITE" id="PS51007">
    <property type="entry name" value="CYTC"/>
    <property type="match status" value="1"/>
</dbReference>
<dbReference type="InterPro" id="IPR036909">
    <property type="entry name" value="Cyt_c-like_dom_sf"/>
</dbReference>
<evidence type="ECO:0000256" key="7">
    <source>
        <dbReference type="ARBA" id="ARBA00022660"/>
    </source>
</evidence>
<dbReference type="Pfam" id="PF00034">
    <property type="entry name" value="Cytochrom_C"/>
    <property type="match status" value="1"/>
</dbReference>
<dbReference type="Pfam" id="PF13622">
    <property type="entry name" value="4HBT_3"/>
    <property type="match status" value="1"/>
</dbReference>
<dbReference type="FunFam" id="2.40.160.210:FF:000001">
    <property type="entry name" value="Acyl-CoA thioesterase II"/>
    <property type="match status" value="1"/>
</dbReference>
<dbReference type="GO" id="GO:0009062">
    <property type="term" value="P:fatty acid catabolic process"/>
    <property type="evidence" value="ECO:0007669"/>
    <property type="project" value="TreeGrafter"/>
</dbReference>
<comment type="subcellular location">
    <subcellularLocation>
        <location evidence="1">Mitochondrion intermembrane space</location>
    </subcellularLocation>
</comment>
<dbReference type="GO" id="GO:0020037">
    <property type="term" value="F:heme binding"/>
    <property type="evidence" value="ECO:0007669"/>
    <property type="project" value="InterPro"/>
</dbReference>
<comment type="caution">
    <text evidence="15">The sequence shown here is derived from an EMBL/GenBank/DDBJ whole genome shotgun (WGS) entry which is preliminary data.</text>
</comment>
<evidence type="ECO:0000256" key="6">
    <source>
        <dbReference type="ARBA" id="ARBA00022617"/>
    </source>
</evidence>
<evidence type="ECO:0000256" key="5">
    <source>
        <dbReference type="ARBA" id="ARBA00022448"/>
    </source>
</evidence>
<dbReference type="Pfam" id="PF02551">
    <property type="entry name" value="Acyl_CoA_thio"/>
    <property type="match status" value="1"/>
</dbReference>
<keyword evidence="11 13" id="KW-0408">Iron</keyword>
<name>A0A367JN63_RHIAZ</name>
<dbReference type="STRING" id="86630.A0A367JN63"/>
<evidence type="ECO:0000256" key="11">
    <source>
        <dbReference type="ARBA" id="ARBA00023004"/>
    </source>
</evidence>
<dbReference type="OrthoDB" id="68328at2759"/>
<evidence type="ECO:0000256" key="12">
    <source>
        <dbReference type="ARBA" id="ARBA00023098"/>
    </source>
</evidence>
<dbReference type="SUPFAM" id="SSF54637">
    <property type="entry name" value="Thioesterase/thiol ester dehydrase-isomerase"/>
    <property type="match status" value="2"/>
</dbReference>
<evidence type="ECO:0000256" key="9">
    <source>
        <dbReference type="ARBA" id="ARBA00022801"/>
    </source>
</evidence>
<dbReference type="InterPro" id="IPR049449">
    <property type="entry name" value="TesB_ACOT8-like_N"/>
</dbReference>
<keyword evidence="12" id="KW-0443">Lipid metabolism</keyword>
<proteinExistence type="inferred from homology"/>
<accession>A0A367JN63</accession>
<evidence type="ECO:0000313" key="16">
    <source>
        <dbReference type="Proteomes" id="UP000252139"/>
    </source>
</evidence>
<keyword evidence="16" id="KW-1185">Reference proteome</keyword>
<dbReference type="CDD" id="cd03444">
    <property type="entry name" value="Thioesterase_II_repeat1"/>
    <property type="match status" value="1"/>
</dbReference>
<gene>
    <name evidence="15" type="ORF">CU097_012516</name>
</gene>